<dbReference type="InterPro" id="IPR007110">
    <property type="entry name" value="Ig-like_dom"/>
</dbReference>
<evidence type="ECO:0000256" key="2">
    <source>
        <dbReference type="ARBA" id="ARBA00023319"/>
    </source>
</evidence>
<dbReference type="CDD" id="cd00063">
    <property type="entry name" value="FN3"/>
    <property type="match status" value="1"/>
</dbReference>
<organism evidence="5 6">
    <name type="scientific">Orchesella dallaii</name>
    <dbReference type="NCBI Taxonomy" id="48710"/>
    <lineage>
        <taxon>Eukaryota</taxon>
        <taxon>Metazoa</taxon>
        <taxon>Ecdysozoa</taxon>
        <taxon>Arthropoda</taxon>
        <taxon>Hexapoda</taxon>
        <taxon>Collembola</taxon>
        <taxon>Entomobryomorpha</taxon>
        <taxon>Entomobryoidea</taxon>
        <taxon>Orchesellidae</taxon>
        <taxon>Orchesellinae</taxon>
        <taxon>Orchesella</taxon>
    </lineage>
</organism>
<dbReference type="InterPro" id="IPR003961">
    <property type="entry name" value="FN3_dom"/>
</dbReference>
<keyword evidence="1" id="KW-0677">Repeat</keyword>
<dbReference type="InterPro" id="IPR013783">
    <property type="entry name" value="Ig-like_fold"/>
</dbReference>
<dbReference type="SMART" id="SM00409">
    <property type="entry name" value="IG"/>
    <property type="match status" value="3"/>
</dbReference>
<proteinExistence type="predicted"/>
<feature type="domain" description="Ig-like" evidence="3">
    <location>
        <begin position="126"/>
        <end position="211"/>
    </location>
</feature>
<keyword evidence="2" id="KW-0393">Immunoglobulin domain</keyword>
<dbReference type="EMBL" id="CAXLJM020000046">
    <property type="protein sequence ID" value="CAL8111493.1"/>
    <property type="molecule type" value="Genomic_DNA"/>
</dbReference>
<dbReference type="InterPro" id="IPR003599">
    <property type="entry name" value="Ig_sub"/>
</dbReference>
<sequence length="458" mass="51152">MKCNSCSISAMDFIYKLGVLLICSLGLLSLTNGQQVDIIPKEKVVKKFINDTYFVSCTLADGSTSAVWINPRGQKIDGSTQSRIRVEISYGVDLFLNRITTQDEGLYSCVAPKGNRASFNLSVIRPIVFDTTLAEQAAPEGQTYTMKCRAQGQSQPRIIWKVDQRNPQQPKYKILRDGLMIHNVTQQDAYRQYMCRAMDMDSPIPDTKVMNITLKVKMKPRLTGNAKTEHWGVLGEWANLTCLVKAEPPAKFEWLHRGRSLNPSDEIFIVTEENKSTLQVLVQHESKFGDYSCRARNELGQMNRTMTLFKGQKPPPPVLEEELATPEAVKIKVKQGPSGIDRTKDPAADEERKKGKLLPIIGYVVQYKMATRGDWTTANVTKYDGGFILRGLTPQITYYIRAASKNVASVGDFSNPLKVITPKTSPWKITDTAANVHPSSVVAVLCNLVILQFLASLL</sequence>
<evidence type="ECO:0000259" key="3">
    <source>
        <dbReference type="PROSITE" id="PS50835"/>
    </source>
</evidence>
<feature type="domain" description="Ig-like" evidence="3">
    <location>
        <begin position="220"/>
        <end position="307"/>
    </location>
</feature>
<dbReference type="InterPro" id="IPR013098">
    <property type="entry name" value="Ig_I-set"/>
</dbReference>
<evidence type="ECO:0000313" key="6">
    <source>
        <dbReference type="Proteomes" id="UP001642540"/>
    </source>
</evidence>
<dbReference type="Proteomes" id="UP001642540">
    <property type="component" value="Unassembled WGS sequence"/>
</dbReference>
<dbReference type="SUPFAM" id="SSF49265">
    <property type="entry name" value="Fibronectin type III"/>
    <property type="match status" value="1"/>
</dbReference>
<comment type="caution">
    <text evidence="5">The sequence shown here is derived from an EMBL/GenBank/DDBJ whole genome shotgun (WGS) entry which is preliminary data.</text>
</comment>
<name>A0ABP1QUY8_9HEXA</name>
<dbReference type="CDD" id="cd00096">
    <property type="entry name" value="Ig"/>
    <property type="match status" value="1"/>
</dbReference>
<gene>
    <name evidence="5" type="ORF">ODALV1_LOCUS15088</name>
</gene>
<dbReference type="PROSITE" id="PS50853">
    <property type="entry name" value="FN3"/>
    <property type="match status" value="1"/>
</dbReference>
<dbReference type="SUPFAM" id="SSF48726">
    <property type="entry name" value="Immunoglobulin"/>
    <property type="match status" value="3"/>
</dbReference>
<reference evidence="5 6" key="1">
    <citation type="submission" date="2024-08" db="EMBL/GenBank/DDBJ databases">
        <authorList>
            <person name="Cucini C."/>
            <person name="Frati F."/>
        </authorList>
    </citation>
    <scope>NUCLEOTIDE SEQUENCE [LARGE SCALE GENOMIC DNA]</scope>
</reference>
<dbReference type="Gene3D" id="2.60.40.10">
    <property type="entry name" value="Immunoglobulins"/>
    <property type="match status" value="4"/>
</dbReference>
<feature type="domain" description="Fibronectin type-III" evidence="4">
    <location>
        <begin position="325"/>
        <end position="424"/>
    </location>
</feature>
<evidence type="ECO:0000313" key="5">
    <source>
        <dbReference type="EMBL" id="CAL8111493.1"/>
    </source>
</evidence>
<keyword evidence="6" id="KW-1185">Reference proteome</keyword>
<dbReference type="SMART" id="SM00408">
    <property type="entry name" value="IGc2"/>
    <property type="match status" value="2"/>
</dbReference>
<dbReference type="PROSITE" id="PS50835">
    <property type="entry name" value="IG_LIKE"/>
    <property type="match status" value="3"/>
</dbReference>
<dbReference type="PANTHER" id="PTHR10075">
    <property type="entry name" value="BASIGIN RELATED"/>
    <property type="match status" value="1"/>
</dbReference>
<protein>
    <submittedName>
        <fullName evidence="5">Uncharacterized protein</fullName>
    </submittedName>
</protein>
<dbReference type="Pfam" id="PF07679">
    <property type="entry name" value="I-set"/>
    <property type="match status" value="2"/>
</dbReference>
<evidence type="ECO:0000259" key="4">
    <source>
        <dbReference type="PROSITE" id="PS50853"/>
    </source>
</evidence>
<accession>A0ABP1QUY8</accession>
<dbReference type="PANTHER" id="PTHR10075:SF14">
    <property type="entry name" value="CELL ADHESION MOLECULE DSCAM2-RELATED"/>
    <property type="match status" value="1"/>
</dbReference>
<evidence type="ECO:0000256" key="1">
    <source>
        <dbReference type="ARBA" id="ARBA00022737"/>
    </source>
</evidence>
<dbReference type="InterPro" id="IPR036179">
    <property type="entry name" value="Ig-like_dom_sf"/>
</dbReference>
<dbReference type="InterPro" id="IPR036116">
    <property type="entry name" value="FN3_sf"/>
</dbReference>
<feature type="domain" description="Ig-like" evidence="3">
    <location>
        <begin position="40"/>
        <end position="122"/>
    </location>
</feature>
<dbReference type="InterPro" id="IPR003598">
    <property type="entry name" value="Ig_sub2"/>
</dbReference>